<organism evidence="6 7">
    <name type="scientific">Paenibacillus alba</name>
    <dbReference type="NCBI Taxonomy" id="1197127"/>
    <lineage>
        <taxon>Bacteria</taxon>
        <taxon>Bacillati</taxon>
        <taxon>Bacillota</taxon>
        <taxon>Bacilli</taxon>
        <taxon>Bacillales</taxon>
        <taxon>Paenibacillaceae</taxon>
        <taxon>Paenibacillus</taxon>
    </lineage>
</organism>
<dbReference type="InterPro" id="IPR050204">
    <property type="entry name" value="AraC_XylS_family_regulators"/>
</dbReference>
<dbReference type="PRINTS" id="PR00032">
    <property type="entry name" value="HTHARAC"/>
</dbReference>
<evidence type="ECO:0000256" key="3">
    <source>
        <dbReference type="ARBA" id="ARBA00023125"/>
    </source>
</evidence>
<dbReference type="Proteomes" id="UP001338137">
    <property type="component" value="Unassembled WGS sequence"/>
</dbReference>
<dbReference type="InterPro" id="IPR014710">
    <property type="entry name" value="RmlC-like_jellyroll"/>
</dbReference>
<dbReference type="Pfam" id="PF12833">
    <property type="entry name" value="HTH_18"/>
    <property type="match status" value="1"/>
</dbReference>
<dbReference type="InterPro" id="IPR037923">
    <property type="entry name" value="HTH-like"/>
</dbReference>
<keyword evidence="3" id="KW-0238">DNA-binding</keyword>
<dbReference type="PANTHER" id="PTHR46796">
    <property type="entry name" value="HTH-TYPE TRANSCRIPTIONAL ACTIVATOR RHAS-RELATED"/>
    <property type="match status" value="1"/>
</dbReference>
<evidence type="ECO:0000313" key="7">
    <source>
        <dbReference type="Proteomes" id="UP001338137"/>
    </source>
</evidence>
<comment type="caution">
    <text evidence="6">The sequence shown here is derived from an EMBL/GenBank/DDBJ whole genome shotgun (WGS) entry which is preliminary data.</text>
</comment>
<feature type="domain" description="HTH araC/xylS-type" evidence="5">
    <location>
        <begin position="184"/>
        <end position="282"/>
    </location>
</feature>
<proteinExistence type="predicted"/>
<name>A0ABU6G0X0_9BACL</name>
<keyword evidence="7" id="KW-1185">Reference proteome</keyword>
<dbReference type="Gene3D" id="1.10.10.60">
    <property type="entry name" value="Homeodomain-like"/>
    <property type="match status" value="2"/>
</dbReference>
<dbReference type="PANTHER" id="PTHR46796:SF13">
    <property type="entry name" value="HTH-TYPE TRANSCRIPTIONAL ACTIVATOR RHAS"/>
    <property type="match status" value="1"/>
</dbReference>
<dbReference type="Pfam" id="PF02311">
    <property type="entry name" value="AraC_binding"/>
    <property type="match status" value="1"/>
</dbReference>
<dbReference type="SUPFAM" id="SSF51215">
    <property type="entry name" value="Regulatory protein AraC"/>
    <property type="match status" value="1"/>
</dbReference>
<dbReference type="Gene3D" id="2.60.120.10">
    <property type="entry name" value="Jelly Rolls"/>
    <property type="match status" value="1"/>
</dbReference>
<keyword evidence="4" id="KW-0804">Transcription</keyword>
<keyword evidence="2" id="KW-0805">Transcription regulation</keyword>
<evidence type="ECO:0000256" key="4">
    <source>
        <dbReference type="ARBA" id="ARBA00023163"/>
    </source>
</evidence>
<dbReference type="InterPro" id="IPR009057">
    <property type="entry name" value="Homeodomain-like_sf"/>
</dbReference>
<keyword evidence="1" id="KW-0963">Cytoplasm</keyword>
<dbReference type="SUPFAM" id="SSF46689">
    <property type="entry name" value="Homeodomain-like"/>
    <property type="match status" value="2"/>
</dbReference>
<gene>
    <name evidence="6" type="ORF">P4I72_05225</name>
</gene>
<sequence>MTLLSAAKAFVRMAHFYRFPVERNRAESGRIGYCYAFHFVAGGKGTVTIDGNTYPVKKGDLIYFPPKVKHSFYANPDNPLSTYNVYCDIWSEKSMSSLHLVWDESDFDSALLTLVLPCAELASLPVVTPIQHHSWLGQLFISAVAQFGQKEPYTDLIVSNLVKAFLLALVQTVSKIQLTDYRIQPIIERMDKEANASRGYDEWMAACGLRKTQFHELFKQATGMSPKAYWTKSIMRHVEAALWESERSITAIAEDFGYSSVHHFTKQFTQFHGVSPTEFRKRKNSSS</sequence>
<dbReference type="InterPro" id="IPR018060">
    <property type="entry name" value="HTH_AraC"/>
</dbReference>
<dbReference type="PROSITE" id="PS01124">
    <property type="entry name" value="HTH_ARAC_FAMILY_2"/>
    <property type="match status" value="1"/>
</dbReference>
<dbReference type="EMBL" id="JARLKY010000011">
    <property type="protein sequence ID" value="MEC0226513.1"/>
    <property type="molecule type" value="Genomic_DNA"/>
</dbReference>
<dbReference type="InterPro" id="IPR003313">
    <property type="entry name" value="AraC-bd"/>
</dbReference>
<evidence type="ECO:0000259" key="5">
    <source>
        <dbReference type="PROSITE" id="PS01124"/>
    </source>
</evidence>
<accession>A0ABU6G0X0</accession>
<evidence type="ECO:0000256" key="2">
    <source>
        <dbReference type="ARBA" id="ARBA00023015"/>
    </source>
</evidence>
<dbReference type="InterPro" id="IPR020449">
    <property type="entry name" value="Tscrpt_reg_AraC-type_HTH"/>
</dbReference>
<evidence type="ECO:0000256" key="1">
    <source>
        <dbReference type="ARBA" id="ARBA00022490"/>
    </source>
</evidence>
<dbReference type="RefSeq" id="WP_326070926.1">
    <property type="nucleotide sequence ID" value="NZ_JARLKY010000011.1"/>
</dbReference>
<reference evidence="6 7" key="1">
    <citation type="submission" date="2023-03" db="EMBL/GenBank/DDBJ databases">
        <title>Bacillus Genome Sequencing.</title>
        <authorList>
            <person name="Dunlap C."/>
        </authorList>
    </citation>
    <scope>NUCLEOTIDE SEQUENCE [LARGE SCALE GENOMIC DNA]</scope>
    <source>
        <strain evidence="6 7">BD-533</strain>
    </source>
</reference>
<protein>
    <submittedName>
        <fullName evidence="6">AraC family transcriptional regulator</fullName>
    </submittedName>
</protein>
<dbReference type="SMART" id="SM00342">
    <property type="entry name" value="HTH_ARAC"/>
    <property type="match status" value="1"/>
</dbReference>
<evidence type="ECO:0000313" key="6">
    <source>
        <dbReference type="EMBL" id="MEC0226513.1"/>
    </source>
</evidence>